<evidence type="ECO:0000256" key="2">
    <source>
        <dbReference type="ARBA" id="ARBA00023136"/>
    </source>
</evidence>
<dbReference type="AlphaFoldDB" id="A0AAW1WAZ2"/>
<keyword evidence="3" id="KW-1133">Transmembrane helix</keyword>
<dbReference type="GO" id="GO:0005886">
    <property type="term" value="C:plasma membrane"/>
    <property type="evidence" value="ECO:0007669"/>
    <property type="project" value="TreeGrafter"/>
</dbReference>
<dbReference type="PANTHER" id="PTHR31415:SF109">
    <property type="entry name" value="NDR1_HIN1-LIKE PROTEIN 10"/>
    <property type="match status" value="1"/>
</dbReference>
<sequence>MYENKLILKSLTILGISLVFAIIIPIVWVLFVNPKVEITVTNASLTQFNLNSNNHTLYYNLALDVALRNPSPTFRLHYERIEVTAKYREERFALVTLTLLPLNQGTKITTILHPVLQGQSFVRFSEHDLFEFDLETAEGVCSIDVQVSFHMSRRILKGIVYKPRGMCMLKVPLSSNQTRTASSFKATECAVRRH</sequence>
<dbReference type="EMBL" id="JBEDUW010000006">
    <property type="protein sequence ID" value="KAK9921243.1"/>
    <property type="molecule type" value="Genomic_DNA"/>
</dbReference>
<evidence type="ECO:0000313" key="4">
    <source>
        <dbReference type="EMBL" id="KAK9921243.1"/>
    </source>
</evidence>
<keyword evidence="5" id="KW-1185">Reference proteome</keyword>
<dbReference type="InterPro" id="IPR044839">
    <property type="entry name" value="NDR1-like"/>
</dbReference>
<reference evidence="4 5" key="1">
    <citation type="journal article" date="2023" name="G3 (Bethesda)">
        <title>A chromosome-length genome assembly and annotation of blackberry (Rubus argutus, cv. 'Hillquist').</title>
        <authorList>
            <person name="Bruna T."/>
            <person name="Aryal R."/>
            <person name="Dudchenko O."/>
            <person name="Sargent D.J."/>
            <person name="Mead D."/>
            <person name="Buti M."/>
            <person name="Cavallini A."/>
            <person name="Hytonen T."/>
            <person name="Andres J."/>
            <person name="Pham M."/>
            <person name="Weisz D."/>
            <person name="Mascagni F."/>
            <person name="Usai G."/>
            <person name="Natali L."/>
            <person name="Bassil N."/>
            <person name="Fernandez G.E."/>
            <person name="Lomsadze A."/>
            <person name="Armour M."/>
            <person name="Olukolu B."/>
            <person name="Poorten T."/>
            <person name="Britton C."/>
            <person name="Davik J."/>
            <person name="Ashrafi H."/>
            <person name="Aiden E.L."/>
            <person name="Borodovsky M."/>
            <person name="Worthington M."/>
        </authorList>
    </citation>
    <scope>NUCLEOTIDE SEQUENCE [LARGE SCALE GENOMIC DNA]</scope>
    <source>
        <strain evidence="4">PI 553951</strain>
    </source>
</reference>
<proteinExistence type="predicted"/>
<organism evidence="4 5">
    <name type="scientific">Rubus argutus</name>
    <name type="common">Southern blackberry</name>
    <dbReference type="NCBI Taxonomy" id="59490"/>
    <lineage>
        <taxon>Eukaryota</taxon>
        <taxon>Viridiplantae</taxon>
        <taxon>Streptophyta</taxon>
        <taxon>Embryophyta</taxon>
        <taxon>Tracheophyta</taxon>
        <taxon>Spermatophyta</taxon>
        <taxon>Magnoliopsida</taxon>
        <taxon>eudicotyledons</taxon>
        <taxon>Gunneridae</taxon>
        <taxon>Pentapetalae</taxon>
        <taxon>rosids</taxon>
        <taxon>fabids</taxon>
        <taxon>Rosales</taxon>
        <taxon>Rosaceae</taxon>
        <taxon>Rosoideae</taxon>
        <taxon>Rosoideae incertae sedis</taxon>
        <taxon>Rubus</taxon>
    </lineage>
</organism>
<keyword evidence="3" id="KW-0812">Transmembrane</keyword>
<keyword evidence="2 3" id="KW-0472">Membrane</keyword>
<accession>A0AAW1WAZ2</accession>
<name>A0AAW1WAZ2_RUBAR</name>
<protein>
    <recommendedName>
        <fullName evidence="6">Late embryogenesis abundant protein LEA-2 subgroup domain-containing protein</fullName>
    </recommendedName>
</protein>
<dbReference type="Proteomes" id="UP001457282">
    <property type="component" value="Unassembled WGS sequence"/>
</dbReference>
<dbReference type="PANTHER" id="PTHR31415">
    <property type="entry name" value="OS05G0367900 PROTEIN"/>
    <property type="match status" value="1"/>
</dbReference>
<evidence type="ECO:0008006" key="6">
    <source>
        <dbReference type="Google" id="ProtNLM"/>
    </source>
</evidence>
<dbReference type="GO" id="GO:0098542">
    <property type="term" value="P:defense response to other organism"/>
    <property type="evidence" value="ECO:0007669"/>
    <property type="project" value="InterPro"/>
</dbReference>
<dbReference type="GO" id="GO:0009506">
    <property type="term" value="C:plasmodesma"/>
    <property type="evidence" value="ECO:0007669"/>
    <property type="project" value="TreeGrafter"/>
</dbReference>
<evidence type="ECO:0000313" key="5">
    <source>
        <dbReference type="Proteomes" id="UP001457282"/>
    </source>
</evidence>
<feature type="transmembrane region" description="Helical" evidence="3">
    <location>
        <begin position="12"/>
        <end position="31"/>
    </location>
</feature>
<evidence type="ECO:0000256" key="3">
    <source>
        <dbReference type="SAM" id="Phobius"/>
    </source>
</evidence>
<comment type="subcellular location">
    <subcellularLocation>
        <location evidence="1">Membrane</location>
    </subcellularLocation>
</comment>
<comment type="caution">
    <text evidence="4">The sequence shown here is derived from an EMBL/GenBank/DDBJ whole genome shotgun (WGS) entry which is preliminary data.</text>
</comment>
<gene>
    <name evidence="4" type="ORF">M0R45_029762</name>
</gene>
<evidence type="ECO:0000256" key="1">
    <source>
        <dbReference type="ARBA" id="ARBA00004370"/>
    </source>
</evidence>